<dbReference type="AlphaFoldDB" id="A0AAD8U1Y3"/>
<keyword evidence="5" id="KW-0472">Membrane</keyword>
<comment type="caution">
    <text evidence="7">The sequence shown here is derived from an EMBL/GenBank/DDBJ whole genome shotgun (WGS) entry which is preliminary data.</text>
</comment>
<proteinExistence type="predicted"/>
<dbReference type="SUPFAM" id="SSF57850">
    <property type="entry name" value="RING/U-box"/>
    <property type="match status" value="1"/>
</dbReference>
<evidence type="ECO:0000259" key="6">
    <source>
        <dbReference type="PROSITE" id="PS50089"/>
    </source>
</evidence>
<evidence type="ECO:0000313" key="8">
    <source>
        <dbReference type="Proteomes" id="UP001231189"/>
    </source>
</evidence>
<evidence type="ECO:0000256" key="3">
    <source>
        <dbReference type="ARBA" id="ARBA00022833"/>
    </source>
</evidence>
<keyword evidence="3" id="KW-0862">Zinc</keyword>
<dbReference type="SMART" id="SM00184">
    <property type="entry name" value="RING"/>
    <property type="match status" value="1"/>
</dbReference>
<dbReference type="Pfam" id="PF13639">
    <property type="entry name" value="zf-RING_2"/>
    <property type="match status" value="1"/>
</dbReference>
<dbReference type="GO" id="GO:0008270">
    <property type="term" value="F:zinc ion binding"/>
    <property type="evidence" value="ECO:0007669"/>
    <property type="project" value="UniProtKB-KW"/>
</dbReference>
<dbReference type="InterPro" id="IPR001841">
    <property type="entry name" value="Znf_RING"/>
</dbReference>
<name>A0AAD8U1Y3_LOLMU</name>
<dbReference type="Gene3D" id="3.30.40.10">
    <property type="entry name" value="Zinc/RING finger domain, C3HC4 (zinc finger)"/>
    <property type="match status" value="1"/>
</dbReference>
<feature type="domain" description="RING-type" evidence="6">
    <location>
        <begin position="119"/>
        <end position="161"/>
    </location>
</feature>
<dbReference type="Proteomes" id="UP001231189">
    <property type="component" value="Unassembled WGS sequence"/>
</dbReference>
<sequence length="175" mass="18448">MAAPPEGAAGATNQVMKVRYADVDDSNFALHGRAVPLLAGLLALALVALVAACLYLNWACNRRHRRHRADLEATAAAAVLPGLDADAINALPVTLYSPTRSNERNDGGGEEEQAAEAECSICISALVAGEKVKALPPCGHRFHPGCVDDWLRSHPSCPLCRTTLLPVTSAKQDAC</sequence>
<reference evidence="7" key="1">
    <citation type="submission" date="2023-07" db="EMBL/GenBank/DDBJ databases">
        <title>A chromosome-level genome assembly of Lolium multiflorum.</title>
        <authorList>
            <person name="Chen Y."/>
            <person name="Copetti D."/>
            <person name="Kolliker R."/>
            <person name="Studer B."/>
        </authorList>
    </citation>
    <scope>NUCLEOTIDE SEQUENCE</scope>
    <source>
        <strain evidence="7">02402/16</strain>
        <tissue evidence="7">Leaf</tissue>
    </source>
</reference>
<feature type="transmembrane region" description="Helical" evidence="5">
    <location>
        <begin position="34"/>
        <end position="58"/>
    </location>
</feature>
<keyword evidence="2 4" id="KW-0863">Zinc-finger</keyword>
<keyword evidence="5" id="KW-1133">Transmembrane helix</keyword>
<protein>
    <recommendedName>
        <fullName evidence="6">RING-type domain-containing protein</fullName>
    </recommendedName>
</protein>
<dbReference type="PANTHER" id="PTHR45798">
    <property type="entry name" value="RING-H2 FINGER PROTEIN ATL61-RELATED-RELATED"/>
    <property type="match status" value="1"/>
</dbReference>
<keyword evidence="5" id="KW-0812">Transmembrane</keyword>
<evidence type="ECO:0000256" key="2">
    <source>
        <dbReference type="ARBA" id="ARBA00022771"/>
    </source>
</evidence>
<dbReference type="InterPro" id="IPR013083">
    <property type="entry name" value="Znf_RING/FYVE/PHD"/>
</dbReference>
<dbReference type="PROSITE" id="PS50089">
    <property type="entry name" value="ZF_RING_2"/>
    <property type="match status" value="1"/>
</dbReference>
<organism evidence="7 8">
    <name type="scientific">Lolium multiflorum</name>
    <name type="common">Italian ryegrass</name>
    <name type="synonym">Lolium perenne subsp. multiflorum</name>
    <dbReference type="NCBI Taxonomy" id="4521"/>
    <lineage>
        <taxon>Eukaryota</taxon>
        <taxon>Viridiplantae</taxon>
        <taxon>Streptophyta</taxon>
        <taxon>Embryophyta</taxon>
        <taxon>Tracheophyta</taxon>
        <taxon>Spermatophyta</taxon>
        <taxon>Magnoliopsida</taxon>
        <taxon>Liliopsida</taxon>
        <taxon>Poales</taxon>
        <taxon>Poaceae</taxon>
        <taxon>BOP clade</taxon>
        <taxon>Pooideae</taxon>
        <taxon>Poodae</taxon>
        <taxon>Poeae</taxon>
        <taxon>Poeae Chloroplast Group 2 (Poeae type)</taxon>
        <taxon>Loliodinae</taxon>
        <taxon>Loliinae</taxon>
        <taxon>Lolium</taxon>
    </lineage>
</organism>
<dbReference type="EMBL" id="JAUUTY010000001">
    <property type="protein sequence ID" value="KAK1697421.1"/>
    <property type="molecule type" value="Genomic_DNA"/>
</dbReference>
<keyword evidence="8" id="KW-1185">Reference proteome</keyword>
<evidence type="ECO:0000256" key="4">
    <source>
        <dbReference type="PROSITE-ProRule" id="PRU00175"/>
    </source>
</evidence>
<accession>A0AAD8U1Y3</accession>
<dbReference type="InterPro" id="IPR052788">
    <property type="entry name" value="RING-type_E3_ligase_ATL"/>
</dbReference>
<evidence type="ECO:0000256" key="5">
    <source>
        <dbReference type="SAM" id="Phobius"/>
    </source>
</evidence>
<evidence type="ECO:0000256" key="1">
    <source>
        <dbReference type="ARBA" id="ARBA00022723"/>
    </source>
</evidence>
<evidence type="ECO:0000313" key="7">
    <source>
        <dbReference type="EMBL" id="KAK1697421.1"/>
    </source>
</evidence>
<dbReference type="PANTHER" id="PTHR45798:SF77">
    <property type="entry name" value="OS08G0330301 PROTEIN"/>
    <property type="match status" value="1"/>
</dbReference>
<gene>
    <name evidence="7" type="ORF">QYE76_014118</name>
</gene>
<keyword evidence="1" id="KW-0479">Metal-binding</keyword>